<evidence type="ECO:0000313" key="6">
    <source>
        <dbReference type="Proteomes" id="UP000235672"/>
    </source>
</evidence>
<dbReference type="OrthoDB" id="8062037at2759"/>
<sequence>MADPNSQDHTGPHPFRPLPLPPIRQKNKQPTSAIQAALKSARGELSDTQVFAIMTCGSMQTIGALLKDTQPHLTNPLITCLICMHPYHSPNVEGNIEVPVTTACGHIFGNTCIASWLTPESNLTCPLCRLELRYKECNHPISPISAFSPPPPPKITAEQIPALCGVCELDVLMEEKRKVIELERERKDSLEVDMVDLREAGAEVTPDGEFTLLTDEEFQVQEPELWEEIKELKRLITVSEEKIKRMEEDLAEDTEAERLKMRQEIARRGGCCEVCWETFGISTGLRTLRGLGTIFSRARQVYQQEKGA</sequence>
<evidence type="ECO:0000259" key="4">
    <source>
        <dbReference type="PROSITE" id="PS50089"/>
    </source>
</evidence>
<keyword evidence="6" id="KW-1185">Reference proteome</keyword>
<reference evidence="5 6" key="1">
    <citation type="submission" date="2016-05" db="EMBL/GenBank/DDBJ databases">
        <title>A degradative enzymes factory behind the ericoid mycorrhizal symbiosis.</title>
        <authorList>
            <consortium name="DOE Joint Genome Institute"/>
            <person name="Martino E."/>
            <person name="Morin E."/>
            <person name="Grelet G."/>
            <person name="Kuo A."/>
            <person name="Kohler A."/>
            <person name="Daghino S."/>
            <person name="Barry K."/>
            <person name="Choi C."/>
            <person name="Cichocki N."/>
            <person name="Clum A."/>
            <person name="Copeland A."/>
            <person name="Hainaut M."/>
            <person name="Haridas S."/>
            <person name="Labutti K."/>
            <person name="Lindquist E."/>
            <person name="Lipzen A."/>
            <person name="Khouja H.-R."/>
            <person name="Murat C."/>
            <person name="Ohm R."/>
            <person name="Olson A."/>
            <person name="Spatafora J."/>
            <person name="Veneault-Fourrey C."/>
            <person name="Henrissat B."/>
            <person name="Grigoriev I."/>
            <person name="Martin F."/>
            <person name="Perotto S."/>
        </authorList>
    </citation>
    <scope>NUCLEOTIDE SEQUENCE [LARGE SCALE GENOMIC DNA]</scope>
    <source>
        <strain evidence="5 6">UAMH 7357</strain>
    </source>
</reference>
<keyword evidence="1" id="KW-0862">Zinc</keyword>
<dbReference type="Proteomes" id="UP000235672">
    <property type="component" value="Unassembled WGS sequence"/>
</dbReference>
<dbReference type="STRING" id="1745343.A0A2J6PEB9"/>
<feature type="coiled-coil region" evidence="2">
    <location>
        <begin position="172"/>
        <end position="200"/>
    </location>
</feature>
<feature type="domain" description="RING-type" evidence="4">
    <location>
        <begin position="80"/>
        <end position="129"/>
    </location>
</feature>
<dbReference type="EMBL" id="KZ613552">
    <property type="protein sequence ID" value="PMD12367.1"/>
    <property type="molecule type" value="Genomic_DNA"/>
</dbReference>
<dbReference type="GO" id="GO:0008270">
    <property type="term" value="F:zinc ion binding"/>
    <property type="evidence" value="ECO:0007669"/>
    <property type="project" value="UniProtKB-KW"/>
</dbReference>
<evidence type="ECO:0000256" key="1">
    <source>
        <dbReference type="PROSITE-ProRule" id="PRU00175"/>
    </source>
</evidence>
<gene>
    <name evidence="5" type="ORF">NA56DRAFT_695545</name>
</gene>
<proteinExistence type="predicted"/>
<evidence type="ECO:0000313" key="5">
    <source>
        <dbReference type="EMBL" id="PMD12367.1"/>
    </source>
</evidence>
<dbReference type="InterPro" id="IPR013083">
    <property type="entry name" value="Znf_RING/FYVE/PHD"/>
</dbReference>
<evidence type="ECO:0000256" key="3">
    <source>
        <dbReference type="SAM" id="MobiDB-lite"/>
    </source>
</evidence>
<accession>A0A2J6PEB9</accession>
<dbReference type="AlphaFoldDB" id="A0A2J6PEB9"/>
<dbReference type="InterPro" id="IPR001841">
    <property type="entry name" value="Znf_RING"/>
</dbReference>
<keyword evidence="1" id="KW-0479">Metal-binding</keyword>
<evidence type="ECO:0000256" key="2">
    <source>
        <dbReference type="SAM" id="Coils"/>
    </source>
</evidence>
<keyword evidence="1" id="KW-0863">Zinc-finger</keyword>
<keyword evidence="2" id="KW-0175">Coiled coil</keyword>
<dbReference type="PROSITE" id="PS50089">
    <property type="entry name" value="ZF_RING_2"/>
    <property type="match status" value="1"/>
</dbReference>
<dbReference type="SUPFAM" id="SSF57850">
    <property type="entry name" value="RING/U-box"/>
    <property type="match status" value="1"/>
</dbReference>
<dbReference type="Pfam" id="PF13639">
    <property type="entry name" value="zf-RING_2"/>
    <property type="match status" value="1"/>
</dbReference>
<dbReference type="SMART" id="SM00184">
    <property type="entry name" value="RING"/>
    <property type="match status" value="1"/>
</dbReference>
<protein>
    <recommendedName>
        <fullName evidence="4">RING-type domain-containing protein</fullName>
    </recommendedName>
</protein>
<name>A0A2J6PEB9_9HELO</name>
<organism evidence="5 6">
    <name type="scientific">Hyaloscypha hepaticicola</name>
    <dbReference type="NCBI Taxonomy" id="2082293"/>
    <lineage>
        <taxon>Eukaryota</taxon>
        <taxon>Fungi</taxon>
        <taxon>Dikarya</taxon>
        <taxon>Ascomycota</taxon>
        <taxon>Pezizomycotina</taxon>
        <taxon>Leotiomycetes</taxon>
        <taxon>Helotiales</taxon>
        <taxon>Hyaloscyphaceae</taxon>
        <taxon>Hyaloscypha</taxon>
    </lineage>
</organism>
<dbReference type="Gene3D" id="3.30.40.10">
    <property type="entry name" value="Zinc/RING finger domain, C3HC4 (zinc finger)"/>
    <property type="match status" value="1"/>
</dbReference>
<feature type="region of interest" description="Disordered" evidence="3">
    <location>
        <begin position="1"/>
        <end position="31"/>
    </location>
</feature>
<feature type="coiled-coil region" evidence="2">
    <location>
        <begin position="229"/>
        <end position="264"/>
    </location>
</feature>